<dbReference type="GO" id="GO:0008081">
    <property type="term" value="F:phosphoric diester hydrolase activity"/>
    <property type="evidence" value="ECO:0007669"/>
    <property type="project" value="TreeGrafter"/>
</dbReference>
<evidence type="ECO:0000313" key="14">
    <source>
        <dbReference type="Proteomes" id="UP000527355"/>
    </source>
</evidence>
<dbReference type="GO" id="GO:0005634">
    <property type="term" value="C:nucleus"/>
    <property type="evidence" value="ECO:0007669"/>
    <property type="project" value="TreeGrafter"/>
</dbReference>
<dbReference type="EMBL" id="JABWUV010000003">
    <property type="protein sequence ID" value="KAF6369131.1"/>
    <property type="molecule type" value="Genomic_DNA"/>
</dbReference>
<feature type="site" description="Transition state stabilizer" evidence="11">
    <location>
        <position position="83"/>
    </location>
</feature>
<keyword evidence="10" id="KW-0464">Manganese</keyword>
<comment type="similarity">
    <text evidence="2">Belongs to the DNA repair enzymes AP/ExoA family.</text>
</comment>
<feature type="site" description="Important for catalytic activity" evidence="11">
    <location>
        <position position="141"/>
    </location>
</feature>
<dbReference type="GO" id="GO:0008311">
    <property type="term" value="F:double-stranded DNA 3'-5' DNA exonuclease activity"/>
    <property type="evidence" value="ECO:0007669"/>
    <property type="project" value="UniProtKB-EC"/>
</dbReference>
<accession>A0A7J7Z4K9</accession>
<gene>
    <name evidence="13" type="ORF">mMyoMyo1_010536</name>
</gene>
<proteinExistence type="inferred from homology"/>
<dbReference type="Proteomes" id="UP000527355">
    <property type="component" value="Unassembled WGS sequence"/>
</dbReference>
<keyword evidence="5" id="KW-0227">DNA damage</keyword>
<keyword evidence="8" id="KW-0233">DNA recombination</keyword>
<dbReference type="GO" id="GO:0006310">
    <property type="term" value="P:DNA recombination"/>
    <property type="evidence" value="ECO:0007669"/>
    <property type="project" value="UniProtKB-KW"/>
</dbReference>
<evidence type="ECO:0000256" key="8">
    <source>
        <dbReference type="ARBA" id="ARBA00023172"/>
    </source>
</evidence>
<reference evidence="13 14" key="1">
    <citation type="journal article" date="2020" name="Nature">
        <title>Six reference-quality genomes reveal evolution of bat adaptations.</title>
        <authorList>
            <person name="Jebb D."/>
            <person name="Huang Z."/>
            <person name="Pippel M."/>
            <person name="Hughes G.M."/>
            <person name="Lavrichenko K."/>
            <person name="Devanna P."/>
            <person name="Winkler S."/>
            <person name="Jermiin L.S."/>
            <person name="Skirmuntt E.C."/>
            <person name="Katzourakis A."/>
            <person name="Burkitt-Gray L."/>
            <person name="Ray D.A."/>
            <person name="Sullivan K.A.M."/>
            <person name="Roscito J.G."/>
            <person name="Kirilenko B.M."/>
            <person name="Davalos L.M."/>
            <person name="Corthals A.P."/>
            <person name="Power M.L."/>
            <person name="Jones G."/>
            <person name="Ransome R.D."/>
            <person name="Dechmann D.K.N."/>
            <person name="Locatelli A.G."/>
            <person name="Puechmaille S.J."/>
            <person name="Fedrigo O."/>
            <person name="Jarvis E.D."/>
            <person name="Hiller M."/>
            <person name="Vernes S.C."/>
            <person name="Myers E.W."/>
            <person name="Teeling E.C."/>
        </authorList>
    </citation>
    <scope>NUCLEOTIDE SEQUENCE [LARGE SCALE GENOMIC DNA]</scope>
    <source>
        <strain evidence="13">MMyoMyo1</strain>
        <tissue evidence="13">Flight muscle</tissue>
    </source>
</reference>
<dbReference type="PANTHER" id="PTHR22748">
    <property type="entry name" value="AP ENDONUCLEASE"/>
    <property type="match status" value="1"/>
</dbReference>
<evidence type="ECO:0000256" key="10">
    <source>
        <dbReference type="PIRSR" id="PIRSR604808-2"/>
    </source>
</evidence>
<feature type="binding site" evidence="10">
    <location>
        <position position="83"/>
    </location>
    <ligand>
        <name>Mg(2+)</name>
        <dbReference type="ChEBI" id="CHEBI:18420"/>
        <label>1</label>
    </ligand>
</feature>
<protein>
    <recommendedName>
        <fullName evidence="3">exodeoxyribonuclease III</fullName>
        <ecNumber evidence="3">3.1.11.2</ecNumber>
    </recommendedName>
</protein>
<evidence type="ECO:0000256" key="11">
    <source>
        <dbReference type="PIRSR" id="PIRSR604808-3"/>
    </source>
</evidence>
<comment type="catalytic activity">
    <reaction evidence="1">
        <text>Exonucleolytic cleavage in the 3'- to 5'-direction to yield nucleoside 5'-phosphates.</text>
        <dbReference type="EC" id="3.1.11.2"/>
    </reaction>
</comment>
<name>A0A7J7Z4K9_MYOMY</name>
<keyword evidence="6" id="KW-0378">Hydrolase</keyword>
<evidence type="ECO:0000313" key="13">
    <source>
        <dbReference type="EMBL" id="KAF6369131.1"/>
    </source>
</evidence>
<evidence type="ECO:0000256" key="9">
    <source>
        <dbReference type="ARBA" id="ARBA00023204"/>
    </source>
</evidence>
<evidence type="ECO:0000256" key="4">
    <source>
        <dbReference type="ARBA" id="ARBA00022723"/>
    </source>
</evidence>
<dbReference type="Pfam" id="PF03372">
    <property type="entry name" value="Exo_endo_phos"/>
    <property type="match status" value="1"/>
</dbReference>
<keyword evidence="4 10" id="KW-0479">Metal-binding</keyword>
<evidence type="ECO:0000256" key="7">
    <source>
        <dbReference type="ARBA" id="ARBA00022842"/>
    </source>
</evidence>
<evidence type="ECO:0000256" key="5">
    <source>
        <dbReference type="ARBA" id="ARBA00022763"/>
    </source>
</evidence>
<keyword evidence="14" id="KW-1185">Reference proteome</keyword>
<evidence type="ECO:0000256" key="6">
    <source>
        <dbReference type="ARBA" id="ARBA00022801"/>
    </source>
</evidence>
<evidence type="ECO:0000256" key="2">
    <source>
        <dbReference type="ARBA" id="ARBA00007092"/>
    </source>
</evidence>
<feature type="binding site" evidence="10">
    <location>
        <position position="81"/>
    </location>
    <ligand>
        <name>Mg(2+)</name>
        <dbReference type="ChEBI" id="CHEBI:18420"/>
        <label>1</label>
    </ligand>
</feature>
<dbReference type="GO" id="GO:0006284">
    <property type="term" value="P:base-excision repair"/>
    <property type="evidence" value="ECO:0007669"/>
    <property type="project" value="TreeGrafter"/>
</dbReference>
<dbReference type="PANTHER" id="PTHR22748:SF23">
    <property type="entry name" value="EXODEOXYRIBONUCLEASE III"/>
    <property type="match status" value="1"/>
</dbReference>
<evidence type="ECO:0000256" key="3">
    <source>
        <dbReference type="ARBA" id="ARBA00012115"/>
    </source>
</evidence>
<dbReference type="GO" id="GO:0003906">
    <property type="term" value="F:DNA-(apurinic or apyrimidinic site) endonuclease activity"/>
    <property type="evidence" value="ECO:0007669"/>
    <property type="project" value="TreeGrafter"/>
</dbReference>
<comment type="cofactor">
    <cofactor evidence="10">
        <name>Mg(2+)</name>
        <dbReference type="ChEBI" id="CHEBI:18420"/>
    </cofactor>
    <cofactor evidence="10">
        <name>Mn(2+)</name>
        <dbReference type="ChEBI" id="CHEBI:29035"/>
    </cofactor>
    <text evidence="10">Probably binds two magnesium or manganese ions per subunit.</text>
</comment>
<dbReference type="Gene3D" id="3.60.10.10">
    <property type="entry name" value="Endonuclease/exonuclease/phosphatase"/>
    <property type="match status" value="1"/>
</dbReference>
<keyword evidence="7 10" id="KW-0460">Magnesium</keyword>
<keyword evidence="9" id="KW-0234">DNA repair</keyword>
<organism evidence="13 14">
    <name type="scientific">Myotis myotis</name>
    <name type="common">Greater mouse-eared bat</name>
    <name type="synonym">Vespertilio myotis</name>
    <dbReference type="NCBI Taxonomy" id="51298"/>
    <lineage>
        <taxon>Eukaryota</taxon>
        <taxon>Metazoa</taxon>
        <taxon>Chordata</taxon>
        <taxon>Craniata</taxon>
        <taxon>Vertebrata</taxon>
        <taxon>Euteleostomi</taxon>
        <taxon>Mammalia</taxon>
        <taxon>Eutheria</taxon>
        <taxon>Laurasiatheria</taxon>
        <taxon>Chiroptera</taxon>
        <taxon>Yangochiroptera</taxon>
        <taxon>Vespertilionidae</taxon>
        <taxon>Myotis</taxon>
    </lineage>
</organism>
<comment type="caution">
    <text evidence="13">The sequence shown here is derived from an EMBL/GenBank/DDBJ whole genome shotgun (WGS) entry which is preliminary data.</text>
</comment>
<feature type="domain" description="Endonuclease/exonuclease/phosphatase" evidence="12">
    <location>
        <begin position="8"/>
        <end position="146"/>
    </location>
</feature>
<dbReference type="GO" id="GO:0046872">
    <property type="term" value="F:metal ion binding"/>
    <property type="evidence" value="ECO:0007669"/>
    <property type="project" value="UniProtKB-KW"/>
</dbReference>
<evidence type="ECO:0000259" key="12">
    <source>
        <dbReference type="Pfam" id="PF03372"/>
    </source>
</evidence>
<dbReference type="EC" id="3.1.11.2" evidence="3"/>
<dbReference type="InterPro" id="IPR005135">
    <property type="entry name" value="Endo/exonuclease/phosphatase"/>
</dbReference>
<dbReference type="InterPro" id="IPR036691">
    <property type="entry name" value="Endo/exonu/phosph_ase_sf"/>
</dbReference>
<dbReference type="AlphaFoldDB" id="A0A7J7Z4K9"/>
<dbReference type="SUPFAM" id="SSF56219">
    <property type="entry name" value="DNase I-like"/>
    <property type="match status" value="1"/>
</dbReference>
<evidence type="ECO:0000256" key="1">
    <source>
        <dbReference type="ARBA" id="ARBA00000493"/>
    </source>
</evidence>
<sequence>MKMMGKKAGVAIHISDKLDLKAKAITRDKEGHFIILKRAIQQEDITLVNIYAPYTGAPKYIKQLLEDVEGEIDSITVIAGDFNTPPTPLDKSSKQKISKETSILNDSLEQMELIDIFTTFHPKATEYTFFSSAHGSFSKIDYIFGHR</sequence>
<dbReference type="InterPro" id="IPR004808">
    <property type="entry name" value="AP_endonuc_1"/>
</dbReference>